<dbReference type="Proteomes" id="UP000054324">
    <property type="component" value="Unassembled WGS sequence"/>
</dbReference>
<keyword evidence="3" id="KW-1185">Reference proteome</keyword>
<sequence length="240" mass="26623">MAFGLTGAPALDGPFDEGIPQCHRVRRRYRWVRQFGTGARGSPEARVVEHPGAGLRHLGGSVYIVTKYGTGTRRLYVSIKEHAGIDETSTQCGSRAENTLTYKIYGSSYPTDGEYHRRLDMGVATSPVPDMRNAASTRSKRCVGDSDLSASAETKIAPRRPLSNHHHHLMQHNTEEKLSERTPHNTSRASRPTAELQDDNTSRASRPTAEHKKRVIMNAVYRQKSQELSTKAEADILTEG</sequence>
<evidence type="ECO:0000313" key="3">
    <source>
        <dbReference type="Proteomes" id="UP000054324"/>
    </source>
</evidence>
<name>A0A075A4B3_OPIVI</name>
<dbReference type="EMBL" id="KL596910">
    <property type="protein sequence ID" value="KER22229.1"/>
    <property type="molecule type" value="Genomic_DNA"/>
</dbReference>
<evidence type="ECO:0000256" key="1">
    <source>
        <dbReference type="SAM" id="MobiDB-lite"/>
    </source>
</evidence>
<accession>A0A075A4B3</accession>
<dbReference type="CTD" id="20323791"/>
<organism evidence="2 3">
    <name type="scientific">Opisthorchis viverrini</name>
    <name type="common">Southeast Asian liver fluke</name>
    <dbReference type="NCBI Taxonomy" id="6198"/>
    <lineage>
        <taxon>Eukaryota</taxon>
        <taxon>Metazoa</taxon>
        <taxon>Spiralia</taxon>
        <taxon>Lophotrochozoa</taxon>
        <taxon>Platyhelminthes</taxon>
        <taxon>Trematoda</taxon>
        <taxon>Digenea</taxon>
        <taxon>Opisthorchiida</taxon>
        <taxon>Opisthorchiata</taxon>
        <taxon>Opisthorchiidae</taxon>
        <taxon>Opisthorchis</taxon>
    </lineage>
</organism>
<reference evidence="2 3" key="1">
    <citation type="submission" date="2013-11" db="EMBL/GenBank/DDBJ databases">
        <title>Opisthorchis viverrini - life in the bile duct.</title>
        <authorList>
            <person name="Young N.D."/>
            <person name="Nagarajan N."/>
            <person name="Lin S.J."/>
            <person name="Korhonen P.K."/>
            <person name="Jex A.R."/>
            <person name="Hall R.S."/>
            <person name="Safavi-Hemami H."/>
            <person name="Kaewkong W."/>
            <person name="Bertrand D."/>
            <person name="Gao S."/>
            <person name="Seet Q."/>
            <person name="Wongkham S."/>
            <person name="Teh B.T."/>
            <person name="Wongkham C."/>
            <person name="Intapan P.M."/>
            <person name="Maleewong W."/>
            <person name="Yang X."/>
            <person name="Hu M."/>
            <person name="Wang Z."/>
            <person name="Hofmann A."/>
            <person name="Sternberg P.W."/>
            <person name="Tan P."/>
            <person name="Wang J."/>
            <person name="Gasser R.B."/>
        </authorList>
    </citation>
    <scope>NUCLEOTIDE SEQUENCE [LARGE SCALE GENOMIC DNA]</scope>
</reference>
<dbReference type="RefSeq" id="XP_009174015.1">
    <property type="nucleotide sequence ID" value="XM_009175751.1"/>
</dbReference>
<feature type="compositionally biased region" description="Basic and acidic residues" evidence="1">
    <location>
        <begin position="173"/>
        <end position="183"/>
    </location>
</feature>
<gene>
    <name evidence="2" type="ORF">T265_09623</name>
</gene>
<evidence type="ECO:0000313" key="2">
    <source>
        <dbReference type="EMBL" id="KER22229.1"/>
    </source>
</evidence>
<feature type="region of interest" description="Disordered" evidence="1">
    <location>
        <begin position="124"/>
        <end position="214"/>
    </location>
</feature>
<protein>
    <submittedName>
        <fullName evidence="2">Uncharacterized protein</fullName>
    </submittedName>
</protein>
<dbReference type="AlphaFoldDB" id="A0A075A4B3"/>
<dbReference type="KEGG" id="ovi:T265_09623"/>
<dbReference type="GeneID" id="20323791"/>
<proteinExistence type="predicted"/>